<feature type="region of interest" description="Disordered" evidence="1">
    <location>
        <begin position="273"/>
        <end position="295"/>
    </location>
</feature>
<feature type="domain" description="Tachylectin 2" evidence="3">
    <location>
        <begin position="33"/>
        <end position="263"/>
    </location>
</feature>
<dbReference type="SUPFAM" id="SSF89372">
    <property type="entry name" value="Fucose-specific lectin"/>
    <property type="match status" value="1"/>
</dbReference>
<dbReference type="SUPFAM" id="SSF50934">
    <property type="entry name" value="Tachylectin-2"/>
    <property type="match status" value="1"/>
</dbReference>
<gene>
    <name evidence="4" type="ORF">LV75_000728</name>
</gene>
<accession>A0ABT1I6I7</accession>
<dbReference type="Proteomes" id="UP001205185">
    <property type="component" value="Unassembled WGS sequence"/>
</dbReference>
<keyword evidence="2" id="KW-0732">Signal</keyword>
<dbReference type="InterPro" id="IPR036813">
    <property type="entry name" value="Tachylectin2_sf"/>
</dbReference>
<comment type="caution">
    <text evidence="4">The sequence shown here is derived from an EMBL/GenBank/DDBJ whole genome shotgun (WGS) entry which is preliminary data.</text>
</comment>
<sequence length="623" mass="65575">MLLAALAVVPLAVAVPASAAPVPTCAPSAAVFGVEENGDLFTYPHNEPETGLASWGAKRVIGTGWNAGNTLAGPNGVFYSVRATGQLLRYRWNGVGWDSQNGSQSRAIPGEYWAELAQPGNRNRITIDSTGTIFALTPFGLRAWNYEKDLPEGRQGALIGDATGESYDHIVATGEGVFYTVAHWDGSLYRFHYDVTTNRWLQYAQKVGTGWGIFSRLFSAGGDTIYAVAPSNNPDLLWYHYDSASGKWANSGAAKAIGTGWRSLREVRADPAKCAAPERPAPPARVSLPMPSGQRPTLRLNTREEFAVARVDDNGHVLVGTQNPPGSDQISWTSSHSAARPLTGAVSIGSNASGALLVSALDIDGTVRQVVIPAAPKPATAVNQGGPFTAVVSPARSRFSGEAAGGTSFAVDGEGVLWTARQHPDGRNEPWLSTGVQVGTDFTISDTPASENSSIVAYRTPTGEVEVRRFVPGVGLTAARKAPGFLVVGAPQIAATSGSTYRVHLTARGVDGTIRTQVETPTGFAGWTDISGGRTFTGEPVTVATRAGLLEVFARTAGDVVVRTGEVSTPTGYTWRPWQTGVGTSVVDPRVALSESGTMRVLLVSATGKYTLPALPALPPLPR</sequence>
<evidence type="ECO:0000313" key="4">
    <source>
        <dbReference type="EMBL" id="MCP2268242.1"/>
    </source>
</evidence>
<evidence type="ECO:0000259" key="3">
    <source>
        <dbReference type="Pfam" id="PF14517"/>
    </source>
</evidence>
<evidence type="ECO:0000313" key="5">
    <source>
        <dbReference type="Proteomes" id="UP001205185"/>
    </source>
</evidence>
<organism evidence="4 5">
    <name type="scientific">Actinokineospora diospyrosa</name>
    <dbReference type="NCBI Taxonomy" id="103728"/>
    <lineage>
        <taxon>Bacteria</taxon>
        <taxon>Bacillati</taxon>
        <taxon>Actinomycetota</taxon>
        <taxon>Actinomycetes</taxon>
        <taxon>Pseudonocardiales</taxon>
        <taxon>Pseudonocardiaceae</taxon>
        <taxon>Actinokineospora</taxon>
    </lineage>
</organism>
<proteinExistence type="predicted"/>
<name>A0ABT1I6I7_9PSEU</name>
<reference evidence="4 5" key="1">
    <citation type="submission" date="2022-06" db="EMBL/GenBank/DDBJ databases">
        <title>Genomic Encyclopedia of Archaeal and Bacterial Type Strains, Phase II (KMG-II): from individual species to whole genera.</title>
        <authorList>
            <person name="Goeker M."/>
        </authorList>
    </citation>
    <scope>NUCLEOTIDE SEQUENCE [LARGE SCALE GENOMIC DNA]</scope>
    <source>
        <strain evidence="4 5">DSM 44255</strain>
    </source>
</reference>
<feature type="signal peptide" evidence="2">
    <location>
        <begin position="1"/>
        <end position="19"/>
    </location>
</feature>
<evidence type="ECO:0000256" key="2">
    <source>
        <dbReference type="SAM" id="SignalP"/>
    </source>
</evidence>
<dbReference type="InterPro" id="IPR023294">
    <property type="entry name" value="Tachylectin2"/>
</dbReference>
<feature type="chain" id="PRO_5047529364" evidence="2">
    <location>
        <begin position="20"/>
        <end position="623"/>
    </location>
</feature>
<dbReference type="EMBL" id="JAMTCO010000002">
    <property type="protein sequence ID" value="MCP2268242.1"/>
    <property type="molecule type" value="Genomic_DNA"/>
</dbReference>
<protein>
    <submittedName>
        <fullName evidence="4">Tachylectin</fullName>
    </submittedName>
</protein>
<dbReference type="Pfam" id="PF14517">
    <property type="entry name" value="Tachylectin"/>
    <property type="match status" value="1"/>
</dbReference>
<evidence type="ECO:0000256" key="1">
    <source>
        <dbReference type="SAM" id="MobiDB-lite"/>
    </source>
</evidence>
<dbReference type="Gene3D" id="2.115.10.10">
    <property type="entry name" value="Tachylectin 2"/>
    <property type="match status" value="1"/>
</dbReference>
<keyword evidence="5" id="KW-1185">Reference proteome</keyword>